<dbReference type="GO" id="GO:0007159">
    <property type="term" value="P:leukocyte cell-cell adhesion"/>
    <property type="evidence" value="ECO:0007669"/>
    <property type="project" value="TreeGrafter"/>
</dbReference>
<protein>
    <recommendedName>
        <fullName evidence="12">Integrin beta</fullName>
    </recommendedName>
</protein>
<keyword evidence="6" id="KW-0677">Repeat</keyword>
<dbReference type="InterPro" id="IPR057073">
    <property type="entry name" value="EGF_integrin_2"/>
</dbReference>
<dbReference type="SUPFAM" id="SSF57196">
    <property type="entry name" value="EGF/Laminin"/>
    <property type="match status" value="2"/>
</dbReference>
<dbReference type="SMART" id="SM00187">
    <property type="entry name" value="INB"/>
    <property type="match status" value="1"/>
</dbReference>
<evidence type="ECO:0000256" key="3">
    <source>
        <dbReference type="ARBA" id="ARBA00022536"/>
    </source>
</evidence>
<dbReference type="PANTHER" id="PTHR10082:SF15">
    <property type="entry name" value="INTEGRIN BETA-2"/>
    <property type="match status" value="1"/>
</dbReference>
<evidence type="ECO:0000256" key="12">
    <source>
        <dbReference type="RuleBase" id="RU000633"/>
    </source>
</evidence>
<keyword evidence="11" id="KW-0325">Glycoprotein</keyword>
<gene>
    <name evidence="16 17" type="primary">LOC105907972</name>
</gene>
<accession>A0A6P8G704</accession>
<comment type="similarity">
    <text evidence="2 12">Belongs to the integrin beta chain family.</text>
</comment>
<dbReference type="GeneID" id="105907972"/>
<name>A0A6P8G704_CLUHA</name>
<evidence type="ECO:0000256" key="2">
    <source>
        <dbReference type="ARBA" id="ARBA00007449"/>
    </source>
</evidence>
<dbReference type="Pfam" id="PF07974">
    <property type="entry name" value="EGF_2"/>
    <property type="match status" value="1"/>
</dbReference>
<dbReference type="RefSeq" id="XP_031435263.2">
    <property type="nucleotide sequence ID" value="XM_031579403.2"/>
</dbReference>
<reference evidence="16 17" key="1">
    <citation type="submission" date="2025-04" db="UniProtKB">
        <authorList>
            <consortium name="RefSeq"/>
        </authorList>
    </citation>
    <scope>IDENTIFICATION</scope>
</reference>
<keyword evidence="9" id="KW-0472">Membrane</keyword>
<dbReference type="Pfam" id="PF00362">
    <property type="entry name" value="Integrin_beta"/>
    <property type="match status" value="1"/>
</dbReference>
<dbReference type="GO" id="GO:0009986">
    <property type="term" value="C:cell surface"/>
    <property type="evidence" value="ECO:0007669"/>
    <property type="project" value="TreeGrafter"/>
</dbReference>
<dbReference type="Gene3D" id="2.10.25.10">
    <property type="entry name" value="Laminin"/>
    <property type="match status" value="4"/>
</dbReference>
<dbReference type="SUPFAM" id="SSF69179">
    <property type="entry name" value="Integrin domains"/>
    <property type="match status" value="1"/>
</dbReference>
<dbReference type="Gene3D" id="2.60.40.1510">
    <property type="entry name" value="ntegrin, alpha v. Chain A, domain 3"/>
    <property type="match status" value="1"/>
</dbReference>
<dbReference type="SUPFAM" id="SSF103575">
    <property type="entry name" value="Plexin repeat"/>
    <property type="match status" value="1"/>
</dbReference>
<keyword evidence="5 13" id="KW-0732">Signal</keyword>
<dbReference type="FunFam" id="2.10.25.10:FF:000036">
    <property type="entry name" value="Integrin beta"/>
    <property type="match status" value="1"/>
</dbReference>
<evidence type="ECO:0000256" key="11">
    <source>
        <dbReference type="ARBA" id="ARBA00023180"/>
    </source>
</evidence>
<dbReference type="PROSITE" id="PS00243">
    <property type="entry name" value="I_EGF_1"/>
    <property type="match status" value="1"/>
</dbReference>
<evidence type="ECO:0000313" key="16">
    <source>
        <dbReference type="RefSeq" id="XP_031435254.2"/>
    </source>
</evidence>
<feature type="signal peptide" evidence="13">
    <location>
        <begin position="1"/>
        <end position="22"/>
    </location>
</feature>
<keyword evidence="7" id="KW-1133">Transmembrane helix</keyword>
<dbReference type="PANTHER" id="PTHR10082">
    <property type="entry name" value="INTEGRIN BETA SUBUNIT"/>
    <property type="match status" value="1"/>
</dbReference>
<dbReference type="InterPro" id="IPR013111">
    <property type="entry name" value="EGF_extracell"/>
</dbReference>
<evidence type="ECO:0000256" key="8">
    <source>
        <dbReference type="ARBA" id="ARBA00023037"/>
    </source>
</evidence>
<evidence type="ECO:0000259" key="14">
    <source>
        <dbReference type="SMART" id="SM00187"/>
    </source>
</evidence>
<dbReference type="KEGG" id="char:105907972"/>
<dbReference type="InterPro" id="IPR002369">
    <property type="entry name" value="Integrin_bsu_VWA"/>
</dbReference>
<organism evidence="15 17">
    <name type="scientific">Clupea harengus</name>
    <name type="common">Atlantic herring</name>
    <dbReference type="NCBI Taxonomy" id="7950"/>
    <lineage>
        <taxon>Eukaryota</taxon>
        <taxon>Metazoa</taxon>
        <taxon>Chordata</taxon>
        <taxon>Craniata</taxon>
        <taxon>Vertebrata</taxon>
        <taxon>Euteleostomi</taxon>
        <taxon>Actinopterygii</taxon>
        <taxon>Neopterygii</taxon>
        <taxon>Teleostei</taxon>
        <taxon>Clupei</taxon>
        <taxon>Clupeiformes</taxon>
        <taxon>Clupeoidei</taxon>
        <taxon>Clupeidae</taxon>
        <taxon>Clupea</taxon>
    </lineage>
</organism>
<dbReference type="InterPro" id="IPR033760">
    <property type="entry name" value="Integrin_beta_N"/>
</dbReference>
<dbReference type="Gene3D" id="3.30.1680.10">
    <property type="entry name" value="ligand-binding face of the semaphorins, domain 2"/>
    <property type="match status" value="1"/>
</dbReference>
<evidence type="ECO:0000256" key="5">
    <source>
        <dbReference type="ARBA" id="ARBA00022729"/>
    </source>
</evidence>
<dbReference type="InterPro" id="IPR057243">
    <property type="entry name" value="Integrin_I-EGF_CS"/>
</dbReference>
<dbReference type="Pfam" id="PF23105">
    <property type="entry name" value="EGF_integrin"/>
    <property type="match status" value="1"/>
</dbReference>
<dbReference type="InterPro" id="IPR015812">
    <property type="entry name" value="Integrin_bsu"/>
</dbReference>
<evidence type="ECO:0000256" key="10">
    <source>
        <dbReference type="ARBA" id="ARBA00023157"/>
    </source>
</evidence>
<dbReference type="GO" id="GO:0007160">
    <property type="term" value="P:cell-matrix adhesion"/>
    <property type="evidence" value="ECO:0007669"/>
    <property type="project" value="TreeGrafter"/>
</dbReference>
<keyword evidence="12" id="KW-0130">Cell adhesion</keyword>
<evidence type="ECO:0000256" key="6">
    <source>
        <dbReference type="ARBA" id="ARBA00022737"/>
    </source>
</evidence>
<evidence type="ECO:0000313" key="15">
    <source>
        <dbReference type="Proteomes" id="UP000515152"/>
    </source>
</evidence>
<evidence type="ECO:0000256" key="9">
    <source>
        <dbReference type="ARBA" id="ARBA00023136"/>
    </source>
</evidence>
<dbReference type="GO" id="GO:0007229">
    <property type="term" value="P:integrin-mediated signaling pathway"/>
    <property type="evidence" value="ECO:0007669"/>
    <property type="project" value="UniProtKB-KW"/>
</dbReference>
<dbReference type="PROSITE" id="PS52047">
    <property type="entry name" value="I_EGF_2"/>
    <property type="match status" value="1"/>
</dbReference>
<evidence type="ECO:0000313" key="17">
    <source>
        <dbReference type="RefSeq" id="XP_031435263.2"/>
    </source>
</evidence>
<keyword evidence="3" id="KW-0245">EGF-like domain</keyword>
<dbReference type="OrthoDB" id="410592at2759"/>
<keyword evidence="8 12" id="KW-0401">Integrin</keyword>
<dbReference type="InterPro" id="IPR036465">
    <property type="entry name" value="vWFA_dom_sf"/>
</dbReference>
<keyword evidence="10" id="KW-1015">Disulfide bond</keyword>
<dbReference type="Gene3D" id="3.40.50.410">
    <property type="entry name" value="von Willebrand factor, type A domain"/>
    <property type="match status" value="1"/>
</dbReference>
<dbReference type="PRINTS" id="PR01186">
    <property type="entry name" value="INTEGRINB"/>
</dbReference>
<dbReference type="RefSeq" id="XP_031435254.2">
    <property type="nucleotide sequence ID" value="XM_031579394.2"/>
</dbReference>
<sequence length="584" mass="64815">MASHLHLLLGLALLLNSQYSFGQECPNAQMATNCENCIQLGPGCAWCKYKYFEDHKALRCGTRMSLRESGCSEKDIVDPESQHTVAEEGESLSPQRIKLDLRPGKAHTFQVQAKLRKKLKPVDVYVLTSFYTNNKGKGNRAKALAETASEGIRNHNREAEVSTIGYGLFGSTIVTDKKQKECEETGQVCEPELFVTHSSTAPENPFNPYFRWRTEGGLHALMQLVLCRDVINWGRNDRIVIYAADGNYKLAPETSETEIINSSICQMNNSRIQTKIRPPSLSELRKVLFENNIQVIFAALRYDLLDEYAGLASKLPKAGVAFVDISDPNYPPFESAFDRLRTDLVLTHLPVPGLNITYEPLCDSRRGDYLQGTCYLRNRDRRKSQTFNVTVSSESCLLPASFEIKNMNTRDSLTVELTPRCNCECGDQPDPDFCSNAGNPVCGKCRCDKDYFGASCECSISDGDGPCREKEGGPVCSGRGTCVCGNCECHRALGTTSYRRFCECDDYSCNWFEGKICAGNGKCVCGRCMCDEDYVGDACECSMKVDGCQSPDGRLCSGHGICECNLCRCESMYKGAHCNLCPIC</sequence>
<feature type="domain" description="Integrin beta subunit VWA" evidence="14">
    <location>
        <begin position="33"/>
        <end position="423"/>
    </location>
</feature>
<dbReference type="Proteomes" id="UP000515152">
    <property type="component" value="Chromosome 2"/>
</dbReference>
<dbReference type="GO" id="GO:0033627">
    <property type="term" value="P:cell adhesion mediated by integrin"/>
    <property type="evidence" value="ECO:0007669"/>
    <property type="project" value="TreeGrafter"/>
</dbReference>
<evidence type="ECO:0000256" key="13">
    <source>
        <dbReference type="SAM" id="SignalP"/>
    </source>
</evidence>
<keyword evidence="15" id="KW-1185">Reference proteome</keyword>
<dbReference type="GO" id="GO:0005925">
    <property type="term" value="C:focal adhesion"/>
    <property type="evidence" value="ECO:0007669"/>
    <property type="project" value="TreeGrafter"/>
</dbReference>
<comment type="subcellular location">
    <subcellularLocation>
        <location evidence="1 12">Cell membrane</location>
        <topology evidence="1 12">Single-pass type I membrane protein</topology>
    </subcellularLocation>
</comment>
<dbReference type="AlphaFoldDB" id="A0A6P8G704"/>
<dbReference type="GO" id="GO:0001540">
    <property type="term" value="F:amyloid-beta binding"/>
    <property type="evidence" value="ECO:0007669"/>
    <property type="project" value="TreeGrafter"/>
</dbReference>
<dbReference type="GO" id="GO:0005178">
    <property type="term" value="F:integrin binding"/>
    <property type="evidence" value="ECO:0007669"/>
    <property type="project" value="TreeGrafter"/>
</dbReference>
<dbReference type="GO" id="GO:0030593">
    <property type="term" value="P:neutrophil chemotaxis"/>
    <property type="evidence" value="ECO:0007669"/>
    <property type="project" value="TreeGrafter"/>
</dbReference>
<evidence type="ECO:0000256" key="1">
    <source>
        <dbReference type="ARBA" id="ARBA00004251"/>
    </source>
</evidence>
<dbReference type="GO" id="GO:0019901">
    <property type="term" value="F:protein kinase binding"/>
    <property type="evidence" value="ECO:0007669"/>
    <property type="project" value="TreeGrafter"/>
</dbReference>
<dbReference type="GO" id="GO:0008305">
    <property type="term" value="C:integrin complex"/>
    <property type="evidence" value="ECO:0007669"/>
    <property type="project" value="TreeGrafter"/>
</dbReference>
<dbReference type="SUPFAM" id="SSF53300">
    <property type="entry name" value="vWA-like"/>
    <property type="match status" value="1"/>
</dbReference>
<proteinExistence type="inferred from homology"/>
<dbReference type="Pfam" id="PF17205">
    <property type="entry name" value="PSI_integrin"/>
    <property type="match status" value="1"/>
</dbReference>
<evidence type="ECO:0000256" key="7">
    <source>
        <dbReference type="ARBA" id="ARBA00022989"/>
    </source>
</evidence>
<keyword evidence="4 12" id="KW-0812">Transmembrane</keyword>
<feature type="chain" id="PRO_5044652893" description="Integrin beta" evidence="13">
    <location>
        <begin position="23"/>
        <end position="584"/>
    </location>
</feature>
<dbReference type="InterPro" id="IPR032695">
    <property type="entry name" value="Integrin_dom_sf"/>
</dbReference>
<evidence type="ECO:0000256" key="4">
    <source>
        <dbReference type="ARBA" id="ARBA00022692"/>
    </source>
</evidence>